<dbReference type="PANTHER" id="PTHR43567">
    <property type="entry name" value="FLAVOREDOXIN-RELATED-RELATED"/>
    <property type="match status" value="1"/>
</dbReference>
<keyword evidence="4" id="KW-1185">Reference proteome</keyword>
<proteinExistence type="predicted"/>
<dbReference type="PANTHER" id="PTHR43567:SF1">
    <property type="entry name" value="FLAVOREDOXIN"/>
    <property type="match status" value="1"/>
</dbReference>
<dbReference type="Gene3D" id="2.30.110.10">
    <property type="entry name" value="Electron Transport, Fmn-binding Protein, Chain A"/>
    <property type="match status" value="1"/>
</dbReference>
<comment type="cofactor">
    <cofactor evidence="1">
        <name>FMN</name>
        <dbReference type="ChEBI" id="CHEBI:58210"/>
    </cofactor>
</comment>
<dbReference type="AlphaFoldDB" id="A0A5E4UDD3"/>
<dbReference type="EMBL" id="CABPSH010000003">
    <property type="protein sequence ID" value="VVD97683.1"/>
    <property type="molecule type" value="Genomic_DNA"/>
</dbReference>
<keyword evidence="2" id="KW-0285">Flavoprotein</keyword>
<reference evidence="3 4" key="1">
    <citation type="submission" date="2019-08" db="EMBL/GenBank/DDBJ databases">
        <authorList>
            <person name="Peeters C."/>
        </authorList>
    </citation>
    <scope>NUCLEOTIDE SEQUENCE [LARGE SCALE GENOMIC DNA]</scope>
    <source>
        <strain evidence="3 4">LMG 31012</strain>
    </source>
</reference>
<dbReference type="Proteomes" id="UP000400981">
    <property type="component" value="Unassembled WGS sequence"/>
</dbReference>
<organism evidence="3 4">
    <name type="scientific">Pandoraea eparura</name>
    <dbReference type="NCBI Taxonomy" id="2508291"/>
    <lineage>
        <taxon>Bacteria</taxon>
        <taxon>Pseudomonadati</taxon>
        <taxon>Pseudomonadota</taxon>
        <taxon>Betaproteobacteria</taxon>
        <taxon>Burkholderiales</taxon>
        <taxon>Burkholderiaceae</taxon>
        <taxon>Pandoraea</taxon>
    </lineage>
</organism>
<protein>
    <submittedName>
        <fullName evidence="3">Flavin reductase</fullName>
    </submittedName>
</protein>
<evidence type="ECO:0000313" key="4">
    <source>
        <dbReference type="Proteomes" id="UP000400981"/>
    </source>
</evidence>
<dbReference type="InterPro" id="IPR052174">
    <property type="entry name" value="Flavoredoxin"/>
</dbReference>
<name>A0A5E4UDD3_9BURK</name>
<evidence type="ECO:0000256" key="2">
    <source>
        <dbReference type="ARBA" id="ARBA00022630"/>
    </source>
</evidence>
<sequence length="108" mass="11828">MTERLPVELSKAYRPLNHGPTVLVGGAHDARRNVMAAAWSMPLDFSPPKVAVVIDRNTLTRERGEAAWADPSALHNGHWQVEPGAARSLHYIAGGHFFETGEAFEVKS</sequence>
<dbReference type="InterPro" id="IPR012349">
    <property type="entry name" value="Split_barrel_FMN-bd"/>
</dbReference>
<dbReference type="RefSeq" id="WP_150589144.1">
    <property type="nucleotide sequence ID" value="NZ_CABPSH010000003.1"/>
</dbReference>
<evidence type="ECO:0000256" key="1">
    <source>
        <dbReference type="ARBA" id="ARBA00001917"/>
    </source>
</evidence>
<dbReference type="OrthoDB" id="9792436at2"/>
<gene>
    <name evidence="3" type="ORF">PEP31012_01941</name>
</gene>
<accession>A0A5E4UDD3</accession>
<dbReference type="SUPFAM" id="SSF50475">
    <property type="entry name" value="FMN-binding split barrel"/>
    <property type="match status" value="1"/>
</dbReference>
<evidence type="ECO:0000313" key="3">
    <source>
        <dbReference type="EMBL" id="VVD97683.1"/>
    </source>
</evidence>